<feature type="transmembrane region" description="Helical" evidence="2">
    <location>
        <begin position="704"/>
        <end position="724"/>
    </location>
</feature>
<dbReference type="Pfam" id="PF10536">
    <property type="entry name" value="PMD"/>
    <property type="match status" value="1"/>
</dbReference>
<feature type="compositionally biased region" description="Acidic residues" evidence="1">
    <location>
        <begin position="632"/>
        <end position="641"/>
    </location>
</feature>
<reference evidence="4 5" key="3">
    <citation type="submission" date="2019-11" db="EMBL/GenBank/DDBJ databases">
        <title>A de novo genome assembly of a pear dwarfing rootstock.</title>
        <authorList>
            <person name="Wang F."/>
            <person name="Wang J."/>
            <person name="Li S."/>
            <person name="Zhang Y."/>
            <person name="Fang M."/>
            <person name="Ma L."/>
            <person name="Zhao Y."/>
            <person name="Jiang S."/>
        </authorList>
    </citation>
    <scope>NUCLEOTIDE SEQUENCE [LARGE SCALE GENOMIC DNA]</scope>
    <source>
        <strain evidence="4">S2</strain>
        <tissue evidence="4">Leaf</tissue>
    </source>
</reference>
<feature type="region of interest" description="Disordered" evidence="1">
    <location>
        <begin position="531"/>
        <end position="701"/>
    </location>
</feature>
<dbReference type="Proteomes" id="UP000327157">
    <property type="component" value="Chromosome 16"/>
</dbReference>
<accession>A0A5N5HJ26</accession>
<dbReference type="OrthoDB" id="1258364at2759"/>
<comment type="caution">
    <text evidence="4">The sequence shown here is derived from an EMBL/GenBank/DDBJ whole genome shotgun (WGS) entry which is preliminary data.</text>
</comment>
<feature type="compositionally biased region" description="Basic and acidic residues" evidence="1">
    <location>
        <begin position="546"/>
        <end position="556"/>
    </location>
</feature>
<organism evidence="4 5">
    <name type="scientific">Pyrus ussuriensis x Pyrus communis</name>
    <dbReference type="NCBI Taxonomy" id="2448454"/>
    <lineage>
        <taxon>Eukaryota</taxon>
        <taxon>Viridiplantae</taxon>
        <taxon>Streptophyta</taxon>
        <taxon>Embryophyta</taxon>
        <taxon>Tracheophyta</taxon>
        <taxon>Spermatophyta</taxon>
        <taxon>Magnoliopsida</taxon>
        <taxon>eudicotyledons</taxon>
        <taxon>Gunneridae</taxon>
        <taxon>Pentapetalae</taxon>
        <taxon>rosids</taxon>
        <taxon>fabids</taxon>
        <taxon>Rosales</taxon>
        <taxon>Rosaceae</taxon>
        <taxon>Amygdaloideae</taxon>
        <taxon>Maleae</taxon>
        <taxon>Pyrus</taxon>
    </lineage>
</organism>
<dbReference type="AlphaFoldDB" id="A0A5N5HJ26"/>
<evidence type="ECO:0000313" key="4">
    <source>
        <dbReference type="EMBL" id="KAB2626132.1"/>
    </source>
</evidence>
<dbReference type="InterPro" id="IPR044824">
    <property type="entry name" value="MAIN-like"/>
</dbReference>
<feature type="domain" description="Aminotransferase-like plant mobile" evidence="3">
    <location>
        <begin position="108"/>
        <end position="322"/>
    </location>
</feature>
<evidence type="ECO:0000259" key="3">
    <source>
        <dbReference type="Pfam" id="PF10536"/>
    </source>
</evidence>
<keyword evidence="2" id="KW-1133">Transmembrane helix</keyword>
<feature type="compositionally biased region" description="Low complexity" evidence="1">
    <location>
        <begin position="576"/>
        <end position="631"/>
    </location>
</feature>
<reference evidence="4 5" key="1">
    <citation type="submission" date="2019-09" db="EMBL/GenBank/DDBJ databases">
        <authorList>
            <person name="Ou C."/>
        </authorList>
    </citation>
    <scope>NUCLEOTIDE SEQUENCE [LARGE SCALE GENOMIC DNA]</scope>
    <source>
        <strain evidence="4">S2</strain>
        <tissue evidence="4">Leaf</tissue>
    </source>
</reference>
<evidence type="ECO:0000256" key="2">
    <source>
        <dbReference type="SAM" id="Phobius"/>
    </source>
</evidence>
<gene>
    <name evidence="4" type="ORF">D8674_017792</name>
</gene>
<dbReference type="EMBL" id="SMOL01000160">
    <property type="protein sequence ID" value="KAB2626132.1"/>
    <property type="molecule type" value="Genomic_DNA"/>
</dbReference>
<dbReference type="InterPro" id="IPR019557">
    <property type="entry name" value="AminoTfrase-like_pln_mobile"/>
</dbReference>
<dbReference type="GO" id="GO:0010073">
    <property type="term" value="P:meristem maintenance"/>
    <property type="evidence" value="ECO:0007669"/>
    <property type="project" value="InterPro"/>
</dbReference>
<evidence type="ECO:0000313" key="5">
    <source>
        <dbReference type="Proteomes" id="UP000327157"/>
    </source>
</evidence>
<name>A0A5N5HJ26_9ROSA</name>
<protein>
    <recommendedName>
        <fullName evidence="3">Aminotransferase-like plant mobile domain-containing protein</fullName>
    </recommendedName>
</protein>
<evidence type="ECO:0000256" key="1">
    <source>
        <dbReference type="SAM" id="MobiDB-lite"/>
    </source>
</evidence>
<dbReference type="PANTHER" id="PTHR46033">
    <property type="entry name" value="PROTEIN MAIN-LIKE 2"/>
    <property type="match status" value="1"/>
</dbReference>
<feature type="compositionally biased region" description="Basic and acidic residues" evidence="1">
    <location>
        <begin position="671"/>
        <end position="680"/>
    </location>
</feature>
<keyword evidence="5" id="KW-1185">Reference proteome</keyword>
<dbReference type="PANTHER" id="PTHR46033:SF67">
    <property type="entry name" value="AMINOTRANSFERASE-LIKE, PLANT MOBILE DOMAIN FAMILY PROTEIN"/>
    <property type="match status" value="1"/>
</dbReference>
<feature type="region of interest" description="Disordered" evidence="1">
    <location>
        <begin position="489"/>
        <end position="512"/>
    </location>
</feature>
<sequence>MASFISKLSDEINKCKDFIDRNAIKTLRFENDMATSHQILGPLFRDAVPSCITNLLKEQCLTPLLQGFDWSKWCLARPQGAWPSTTTAWAAWVDRMRSTFGEEWKALGIYDAILLSTMEITMDKELLMAALTLWCSATNTMVLPFGPLGPTILDISAILGTPPSGLPIDAALSGCPSLLDLKALFDERAVETLSRGDREPSREEVQKLHKNFFNYNTLILHFAGRGEESLKKGEHEAFLFYWYNKFICCTKSNKCLVENMPVAQALASGHSLALSSAILANLFRCLAETTINKIDPHQNGPLWVFQLWLQVYFSTLRPEVPAFQRSAALGPQLASRPAPPHRADEVLKHFFGLDVLSDDEFLVCRRQEYPASIGLPTATWAAAEDAGLRQSWGSIVLARDLPLGCDARRAGCPVPLIVSRSLLSRGRLSGSSERECRSMEQEFQDRCKKFRLRPTVPESLGTDTFGDWWDEYTGDFFGASAEDVVSKVFGDRPRPAPSTQTKESVQGGRGSKTVEVVAAVARAKKLVPKKRTLVTERTVPSKRPHREAEPAEEAHRPSKRVKKFAKKGDREIHVVPSDTTGTPTPAGSPSVPAAPADPIVAPAAASEPVVAPETGKSAAPAEAPSTPTVVLEDVESESDEVPLERRRRPVNSLPVHPPSVVEATARPRPTAADRGKRPVVDPEATAETPIHPQDEDPPIPPQEVSSAFVSLAFFFFFFFFFFFLNY</sequence>
<keyword evidence="2" id="KW-0812">Transmembrane</keyword>
<reference evidence="5" key="2">
    <citation type="submission" date="2019-10" db="EMBL/GenBank/DDBJ databases">
        <title>A de novo genome assembly of a pear dwarfing rootstock.</title>
        <authorList>
            <person name="Wang F."/>
            <person name="Wang J."/>
            <person name="Li S."/>
            <person name="Zhang Y."/>
            <person name="Fang M."/>
            <person name="Ma L."/>
            <person name="Zhao Y."/>
            <person name="Jiang S."/>
        </authorList>
    </citation>
    <scope>NUCLEOTIDE SEQUENCE [LARGE SCALE GENOMIC DNA]</scope>
</reference>
<proteinExistence type="predicted"/>
<keyword evidence="2" id="KW-0472">Membrane</keyword>